<dbReference type="AlphaFoldDB" id="A0A7I4YV78"/>
<organism evidence="7 8">
    <name type="scientific">Haemonchus contortus</name>
    <name type="common">Barber pole worm</name>
    <dbReference type="NCBI Taxonomy" id="6289"/>
    <lineage>
        <taxon>Eukaryota</taxon>
        <taxon>Metazoa</taxon>
        <taxon>Ecdysozoa</taxon>
        <taxon>Nematoda</taxon>
        <taxon>Chromadorea</taxon>
        <taxon>Rhabditida</taxon>
        <taxon>Rhabditina</taxon>
        <taxon>Rhabditomorpha</taxon>
        <taxon>Strongyloidea</taxon>
        <taxon>Trichostrongylidae</taxon>
        <taxon>Haemonchus</taxon>
    </lineage>
</organism>
<dbReference type="Proteomes" id="UP000025227">
    <property type="component" value="Unplaced"/>
</dbReference>
<dbReference type="GO" id="GO:0034472">
    <property type="term" value="P:snRNA 3'-end processing"/>
    <property type="evidence" value="ECO:0007669"/>
    <property type="project" value="TreeGrafter"/>
</dbReference>
<keyword evidence="4" id="KW-0963">Cytoplasm</keyword>
<dbReference type="GO" id="GO:0032039">
    <property type="term" value="C:integrator complex"/>
    <property type="evidence" value="ECO:0007669"/>
    <property type="project" value="InterPro"/>
</dbReference>
<dbReference type="InterPro" id="IPR001279">
    <property type="entry name" value="Metallo-B-lactamas"/>
</dbReference>
<accession>A0A7I4YV78</accession>
<evidence type="ECO:0000256" key="1">
    <source>
        <dbReference type="ARBA" id="ARBA00004123"/>
    </source>
</evidence>
<evidence type="ECO:0000256" key="5">
    <source>
        <dbReference type="ARBA" id="ARBA00023242"/>
    </source>
</evidence>
<dbReference type="PANTHER" id="PTHR46094:SF1">
    <property type="entry name" value="INTEGRATOR COMPLEX SUBUNIT 9"/>
    <property type="match status" value="1"/>
</dbReference>
<keyword evidence="5" id="KW-0539">Nucleus</keyword>
<dbReference type="InterPro" id="IPR022712">
    <property type="entry name" value="Beta_Casp"/>
</dbReference>
<dbReference type="Pfam" id="PF16661">
    <property type="entry name" value="Lactamase_B_6"/>
    <property type="match status" value="1"/>
</dbReference>
<dbReference type="GO" id="GO:0005737">
    <property type="term" value="C:cytoplasm"/>
    <property type="evidence" value="ECO:0007669"/>
    <property type="project" value="UniProtKB-SubCell"/>
</dbReference>
<reference evidence="8" key="1">
    <citation type="submission" date="2020-12" db="UniProtKB">
        <authorList>
            <consortium name="WormBaseParasite"/>
        </authorList>
    </citation>
    <scope>IDENTIFICATION</scope>
    <source>
        <strain evidence="8">MHco3</strain>
    </source>
</reference>
<dbReference type="InterPro" id="IPR027074">
    <property type="entry name" value="Integrator_9su"/>
</dbReference>
<dbReference type="SUPFAM" id="SSF56281">
    <property type="entry name" value="Metallo-hydrolase/oxidoreductase"/>
    <property type="match status" value="1"/>
</dbReference>
<dbReference type="SMART" id="SM01027">
    <property type="entry name" value="Beta-Casp"/>
    <property type="match status" value="1"/>
</dbReference>
<comment type="subcellular location">
    <subcellularLocation>
        <location evidence="2">Cytoplasm</location>
    </subcellularLocation>
    <subcellularLocation>
        <location evidence="1">Nucleus</location>
    </subcellularLocation>
</comment>
<dbReference type="OrthoDB" id="5600060at2759"/>
<comment type="similarity">
    <text evidence="3">Belongs to the metallo-beta-lactamase superfamily. RNA-metabolizing metallo-beta-lactamase-like family. INTS9 subfamily.</text>
</comment>
<evidence type="ECO:0000256" key="3">
    <source>
        <dbReference type="ARBA" id="ARBA00006861"/>
    </source>
</evidence>
<dbReference type="InterPro" id="IPR036866">
    <property type="entry name" value="RibonucZ/Hydroxyglut_hydro"/>
</dbReference>
<dbReference type="WBParaSite" id="HCON_00148260-00001">
    <property type="protein sequence ID" value="HCON_00148260-00001"/>
    <property type="gene ID" value="HCON_00148260"/>
</dbReference>
<dbReference type="OMA" id="WIVRTEH"/>
<dbReference type="Gene3D" id="3.60.15.10">
    <property type="entry name" value="Ribonuclease Z/Hydroxyacylglutathione hydrolase-like"/>
    <property type="match status" value="1"/>
</dbReference>
<dbReference type="Pfam" id="PF10996">
    <property type="entry name" value="Beta-Casp"/>
    <property type="match status" value="1"/>
</dbReference>
<feature type="domain" description="Beta-Casp" evidence="6">
    <location>
        <begin position="298"/>
        <end position="427"/>
    </location>
</feature>
<evidence type="ECO:0000313" key="7">
    <source>
        <dbReference type="Proteomes" id="UP000025227"/>
    </source>
</evidence>
<sequence length="646" mass="72939">MHVTSLCYHPHKPCILLRFQNVTVLLDCAVDFTSFNSFLPYVYDERSRLKNLPPFHGDALPYLKQLNENVFIEAAPEVHLVPLETLSMNSVDCVLISNWNSLVALPFYVENSGFRGTVYATEPVVQFGRLMMTELIEYFERIVLNDVNNKWKDPSIYSTFPNAVNRNPLEWKPFYSKPVMEQALARITTVSFNQTVELEGGVSVVACPSGYSIGSSNWVFKTEYERIGYLASSSIRSTHSRPVEWEKLQDCDALILTSLSRTPDFSSEGAIIEVAQTVVDTLKRGGNVLMPVNPVGFVYDLIDVVSRSIDNAGGATLEARIYFISPVAKGALAYSNVNAEWLAETRQNAVYVPEEPFCHTALVRNGRLKLYDNIYESFCREYKTPCVVLTGHPSLRIGDAPHLLEMWGNDSRNALIMTDPDFPLNEVYAPFEDLAIRAFYYPIETRLEFSQVNTVLLPVELKPKNLIIPEAYSLAHNSKSPTHNRIEFLVQYNSTTPMKYDEQISISLPSKKMRKRKIKISPDVIRRLEIRGHYANPEIGISSLTGFLCAYDGAYELFPAKKKVGALRPKYAGQLTTDMILKALQKRNLSGRVLNHPDGERKIVRIDSINSAITLDAEGMSTNIQSPKEHRMMLLDAVTSYLQILC</sequence>
<protein>
    <submittedName>
        <fullName evidence="8">Beta-Casp domain-containing protein</fullName>
    </submittedName>
</protein>
<evidence type="ECO:0000313" key="8">
    <source>
        <dbReference type="WBParaSite" id="HCON_00148260-00001"/>
    </source>
</evidence>
<evidence type="ECO:0000259" key="6">
    <source>
        <dbReference type="SMART" id="SM01027"/>
    </source>
</evidence>
<dbReference type="PANTHER" id="PTHR46094">
    <property type="entry name" value="INTEGRATOR COMPLEX SUBUNIT 9"/>
    <property type="match status" value="1"/>
</dbReference>
<name>A0A7I4YV78_HAECO</name>
<proteinExistence type="inferred from homology"/>
<evidence type="ECO:0000256" key="2">
    <source>
        <dbReference type="ARBA" id="ARBA00004496"/>
    </source>
</evidence>
<evidence type="ECO:0000256" key="4">
    <source>
        <dbReference type="ARBA" id="ARBA00022490"/>
    </source>
</evidence>
<keyword evidence="7" id="KW-1185">Reference proteome</keyword>
<dbReference type="Gene3D" id="3.40.50.10890">
    <property type="match status" value="1"/>
</dbReference>